<evidence type="ECO:0000313" key="1">
    <source>
        <dbReference type="EMBL" id="EHJ58488.1"/>
    </source>
</evidence>
<comment type="caution">
    <text evidence="1">The sequence shown here is derived from an EMBL/GenBank/DDBJ whole genome shotgun (WGS) entry which is preliminary data.</text>
</comment>
<keyword evidence="2" id="KW-1185">Reference proteome</keyword>
<name>G6EJL9_9SPHN</name>
<proteinExistence type="predicted"/>
<protein>
    <submittedName>
        <fullName evidence="1">Uncharacterized protein</fullName>
    </submittedName>
</protein>
<sequence>MKGQRPRRLPRDAEPLFGFLPYDAMMAMFAWNDAADDPAELRRDPREQAY</sequence>
<accession>G6EJL9</accession>
<dbReference type="EMBL" id="AGFM01000077">
    <property type="protein sequence ID" value="EHJ58488.1"/>
    <property type="molecule type" value="Genomic_DNA"/>
</dbReference>
<dbReference type="AlphaFoldDB" id="G6EJL9"/>
<reference evidence="1 2" key="1">
    <citation type="journal article" date="2012" name="J. Bacteriol.">
        <title>Genome sequence of benzo(a)pyrene-degrading bacterium Novosphingobium pentaromativorans US6-1.</title>
        <authorList>
            <person name="Luo Y.R."/>
            <person name="Kang S.G."/>
            <person name="Kim S.J."/>
            <person name="Kim M.R."/>
            <person name="Li N."/>
            <person name="Lee J.H."/>
            <person name="Kwon K.K."/>
        </authorList>
    </citation>
    <scope>NUCLEOTIDE SEQUENCE [LARGE SCALE GENOMIC DNA]</scope>
    <source>
        <strain evidence="1 2">US6-1</strain>
    </source>
</reference>
<organism evidence="1 2">
    <name type="scientific">Novosphingobium pentaromativorans US6-1</name>
    <dbReference type="NCBI Taxonomy" id="1088721"/>
    <lineage>
        <taxon>Bacteria</taxon>
        <taxon>Pseudomonadati</taxon>
        <taxon>Pseudomonadota</taxon>
        <taxon>Alphaproteobacteria</taxon>
        <taxon>Sphingomonadales</taxon>
        <taxon>Sphingomonadaceae</taxon>
        <taxon>Novosphingobium</taxon>
    </lineage>
</organism>
<gene>
    <name evidence="1" type="ORF">NSU_4540</name>
</gene>
<evidence type="ECO:0000313" key="2">
    <source>
        <dbReference type="Proteomes" id="UP000004030"/>
    </source>
</evidence>
<dbReference type="Proteomes" id="UP000004030">
    <property type="component" value="Unassembled WGS sequence"/>
</dbReference>